<evidence type="ECO:0000256" key="7">
    <source>
        <dbReference type="ARBA" id="ARBA00022898"/>
    </source>
</evidence>
<keyword evidence="5" id="KW-0808">Transferase</keyword>
<name>U7QAI6_9CYAN</name>
<dbReference type="InterPro" id="IPR006311">
    <property type="entry name" value="TAT_signal"/>
</dbReference>
<dbReference type="PANTHER" id="PTHR31528:SF1">
    <property type="entry name" value="4-AMINO-5-HYDROXYMETHYL-2-METHYLPYRIMIDINE PHOSPHATE SYNTHASE THI11-RELATED"/>
    <property type="match status" value="1"/>
</dbReference>
<dbReference type="Pfam" id="PF09084">
    <property type="entry name" value="NMT1"/>
    <property type="match status" value="1"/>
</dbReference>
<dbReference type="PROSITE" id="PS51318">
    <property type="entry name" value="TAT"/>
    <property type="match status" value="1"/>
</dbReference>
<dbReference type="PANTHER" id="PTHR31528">
    <property type="entry name" value="4-AMINO-5-HYDROXYMETHYL-2-METHYLPYRIMIDINE PHOSPHATE SYNTHASE THI11-RELATED"/>
    <property type="match status" value="1"/>
</dbReference>
<evidence type="ECO:0000256" key="10">
    <source>
        <dbReference type="ARBA" id="ARBA00033171"/>
    </source>
</evidence>
<comment type="similarity">
    <text evidence="3">Belongs to the NMT1/THI5 family.</text>
</comment>
<evidence type="ECO:0000256" key="9">
    <source>
        <dbReference type="ARBA" id="ARBA00023004"/>
    </source>
</evidence>
<dbReference type="GO" id="GO:0009228">
    <property type="term" value="P:thiamine biosynthetic process"/>
    <property type="evidence" value="ECO:0007669"/>
    <property type="project" value="UniProtKB-KW"/>
</dbReference>
<keyword evidence="14" id="KW-1185">Reference proteome</keyword>
<evidence type="ECO:0000313" key="13">
    <source>
        <dbReference type="EMBL" id="ERT04838.1"/>
    </source>
</evidence>
<dbReference type="EMBL" id="AUZM01000078">
    <property type="protein sequence ID" value="ERT04838.1"/>
    <property type="molecule type" value="Genomic_DNA"/>
</dbReference>
<evidence type="ECO:0000256" key="1">
    <source>
        <dbReference type="ARBA" id="ARBA00003469"/>
    </source>
</evidence>
<comment type="function">
    <text evidence="1">Responsible for the formation of the pyrimidine heterocycle in the thiamine biosynthesis pathway. Catalyzes the formation of hydroxymethylpyrimidine phosphate (HMP-P) from histidine and pyridoxal phosphate (PLP). The protein uses PLP and the active site histidine to form HMP-P, generating an inactive enzyme. The enzyme can only undergo a single turnover, which suggests it is a suicide enzyme.</text>
</comment>
<dbReference type="RefSeq" id="WP_023068901.1">
    <property type="nucleotide sequence ID" value="NZ_AUZM01000078.1"/>
</dbReference>
<feature type="domain" description="SsuA/THI5-like" evidence="12">
    <location>
        <begin position="54"/>
        <end position="262"/>
    </location>
</feature>
<comment type="subunit">
    <text evidence="4">Homodimer.</text>
</comment>
<dbReference type="OrthoDB" id="9815602at2"/>
<dbReference type="Proteomes" id="UP000017127">
    <property type="component" value="Unassembled WGS sequence"/>
</dbReference>
<evidence type="ECO:0000256" key="2">
    <source>
        <dbReference type="ARBA" id="ARBA00004948"/>
    </source>
</evidence>
<dbReference type="InterPro" id="IPR027939">
    <property type="entry name" value="NMT1/THI5"/>
</dbReference>
<evidence type="ECO:0000256" key="4">
    <source>
        <dbReference type="ARBA" id="ARBA00011738"/>
    </source>
</evidence>
<dbReference type="Gene3D" id="3.40.190.10">
    <property type="entry name" value="Periplasmic binding protein-like II"/>
    <property type="match status" value="2"/>
</dbReference>
<accession>U7QAI6</accession>
<proteinExistence type="inferred from homology"/>
<keyword evidence="7" id="KW-0663">Pyridoxal phosphate</keyword>
<reference evidence="13 14" key="1">
    <citation type="journal article" date="2013" name="Front. Microbiol.">
        <title>Comparative genomic analyses of the cyanobacterium, Lyngbya aestuarii BL J, a powerful hydrogen producer.</title>
        <authorList>
            <person name="Kothari A."/>
            <person name="Vaughn M."/>
            <person name="Garcia-Pichel F."/>
        </authorList>
    </citation>
    <scope>NUCLEOTIDE SEQUENCE [LARGE SCALE GENOMIC DNA]</scope>
    <source>
        <strain evidence="13 14">BL J</strain>
    </source>
</reference>
<keyword evidence="8" id="KW-0784">Thiamine biosynthesis</keyword>
<keyword evidence="9" id="KW-0408">Iron</keyword>
<evidence type="ECO:0000313" key="14">
    <source>
        <dbReference type="Proteomes" id="UP000017127"/>
    </source>
</evidence>
<evidence type="ECO:0000256" key="3">
    <source>
        <dbReference type="ARBA" id="ARBA00009406"/>
    </source>
</evidence>
<dbReference type="GO" id="GO:0016740">
    <property type="term" value="F:transferase activity"/>
    <property type="evidence" value="ECO:0007669"/>
    <property type="project" value="UniProtKB-KW"/>
</dbReference>
<evidence type="ECO:0000256" key="11">
    <source>
        <dbReference type="ARBA" id="ARBA00048179"/>
    </source>
</evidence>
<protein>
    <recommendedName>
        <fullName evidence="10">Thiamine pyrimidine synthase</fullName>
    </recommendedName>
</protein>
<evidence type="ECO:0000256" key="8">
    <source>
        <dbReference type="ARBA" id="ARBA00022977"/>
    </source>
</evidence>
<dbReference type="PATRIC" id="fig|1348334.3.peg.5018"/>
<dbReference type="InterPro" id="IPR015168">
    <property type="entry name" value="SsuA/THI5"/>
</dbReference>
<evidence type="ECO:0000256" key="5">
    <source>
        <dbReference type="ARBA" id="ARBA00022679"/>
    </source>
</evidence>
<evidence type="ECO:0000256" key="6">
    <source>
        <dbReference type="ARBA" id="ARBA00022723"/>
    </source>
</evidence>
<dbReference type="GO" id="GO:0046872">
    <property type="term" value="F:metal ion binding"/>
    <property type="evidence" value="ECO:0007669"/>
    <property type="project" value="UniProtKB-KW"/>
</dbReference>
<organism evidence="13 14">
    <name type="scientific">Lyngbya aestuarii BL J</name>
    <dbReference type="NCBI Taxonomy" id="1348334"/>
    <lineage>
        <taxon>Bacteria</taxon>
        <taxon>Bacillati</taxon>
        <taxon>Cyanobacteriota</taxon>
        <taxon>Cyanophyceae</taxon>
        <taxon>Oscillatoriophycideae</taxon>
        <taxon>Oscillatoriales</taxon>
        <taxon>Microcoleaceae</taxon>
        <taxon>Lyngbya</taxon>
    </lineage>
</organism>
<dbReference type="SUPFAM" id="SSF53850">
    <property type="entry name" value="Periplasmic binding protein-like II"/>
    <property type="match status" value="1"/>
</dbReference>
<dbReference type="AlphaFoldDB" id="U7QAI6"/>
<keyword evidence="6" id="KW-0479">Metal-binding</keyword>
<comment type="catalytic activity">
    <reaction evidence="11">
        <text>N(6)-(pyridoxal phosphate)-L-lysyl-[4-amino-5-hydroxymethyl-2-methylpyrimidine phosphate synthase] + L-histidyl-[4-amino-5-hydroxymethyl-2-methylpyrimidine phosphate synthase] + 2 Fe(3+) + 4 H2O = L-lysyl-[4-amino-5-hydroxymethyl-2-methylpyrimidine phosphate synthase] + (2S)-2-amino-5-hydroxy-4-oxopentanoyl-[4-amino-5-hydroxymethyl-2-methylpyrimidine phosphate synthase] + 4-amino-2-methyl-5-(phosphooxymethyl)pyrimidine + 3-oxopropanoate + 2 Fe(2+) + 2 H(+)</text>
        <dbReference type="Rhea" id="RHEA:65756"/>
        <dbReference type="Rhea" id="RHEA-COMP:16892"/>
        <dbReference type="Rhea" id="RHEA-COMP:16893"/>
        <dbReference type="Rhea" id="RHEA-COMP:16894"/>
        <dbReference type="Rhea" id="RHEA-COMP:16895"/>
        <dbReference type="ChEBI" id="CHEBI:15377"/>
        <dbReference type="ChEBI" id="CHEBI:15378"/>
        <dbReference type="ChEBI" id="CHEBI:29033"/>
        <dbReference type="ChEBI" id="CHEBI:29034"/>
        <dbReference type="ChEBI" id="CHEBI:29969"/>
        <dbReference type="ChEBI" id="CHEBI:29979"/>
        <dbReference type="ChEBI" id="CHEBI:33190"/>
        <dbReference type="ChEBI" id="CHEBI:58354"/>
        <dbReference type="ChEBI" id="CHEBI:143915"/>
        <dbReference type="ChEBI" id="CHEBI:157692"/>
    </reaction>
    <physiologicalReaction direction="left-to-right" evidence="11">
        <dbReference type="Rhea" id="RHEA:65757"/>
    </physiologicalReaction>
</comment>
<gene>
    <name evidence="13" type="ORF">M595_5211</name>
</gene>
<comment type="pathway">
    <text evidence="2">Cofactor biosynthesis; thiamine diphosphate biosynthesis.</text>
</comment>
<comment type="caution">
    <text evidence="13">The sequence shown here is derived from an EMBL/GenBank/DDBJ whole genome shotgun (WGS) entry which is preliminary data.</text>
</comment>
<evidence type="ECO:0000259" key="12">
    <source>
        <dbReference type="Pfam" id="PF09084"/>
    </source>
</evidence>
<sequence length="346" mass="38761">MFNSRRDFLKKSSYLSTLLLLGGFGEDSQPAQVLETLNPTSLHSFTLQLDWKYNVQFAGVLLADYYQLYQKEGLKINIQPWDFGLDILDVVAENPTVLGCAEQDVILAAQAAGKPIKAIATMFQTSPLGLMSMPGNNITSLHDLVGRKVGIHGDTQKVMDLVMGFSQLSSDEIEVIDISYDEKYDKLLTGEVDAIQCYLVDEPIGFAYQTGIEPTVIRLSDYGYDAYVQTIFAHSFLLETQPEQVKAFLKATFQGWKIALDNIPRAAKIVVENYVNPKSKYNNLDYQTQSLKLISNYITSGESLDQPLGLISPERWQSMTKRLVQYNIIKNAPNLSDSIDLSLWSV</sequence>